<evidence type="ECO:0000313" key="11">
    <source>
        <dbReference type="Proteomes" id="UP000199820"/>
    </source>
</evidence>
<dbReference type="eggNOG" id="COG0463">
    <property type="taxonomic scope" value="Bacteria"/>
</dbReference>
<dbReference type="SUPFAM" id="SSF53448">
    <property type="entry name" value="Nucleotide-diphospho-sugar transferases"/>
    <property type="match status" value="1"/>
</dbReference>
<keyword evidence="3 10" id="KW-0808">Transferase</keyword>
<feature type="transmembrane region" description="Helical" evidence="8">
    <location>
        <begin position="226"/>
        <end position="252"/>
    </location>
</feature>
<dbReference type="PANTHER" id="PTHR48090:SF1">
    <property type="entry name" value="PROPHAGE BACTOPRENOL GLUCOSYL TRANSFERASE HOMOLOG"/>
    <property type="match status" value="1"/>
</dbReference>
<keyword evidence="6 8" id="KW-0472">Membrane</keyword>
<name>A0A1I0H6H9_9FIRM</name>
<dbReference type="Gene3D" id="3.90.550.10">
    <property type="entry name" value="Spore Coat Polysaccharide Biosynthesis Protein SpsA, Chain A"/>
    <property type="match status" value="1"/>
</dbReference>
<dbReference type="Pfam" id="PF00535">
    <property type="entry name" value="Glycos_transf_2"/>
    <property type="match status" value="1"/>
</dbReference>
<feature type="domain" description="Glycosyltransferase 2-like" evidence="9">
    <location>
        <begin position="5"/>
        <end position="139"/>
    </location>
</feature>
<keyword evidence="5 8" id="KW-1133">Transmembrane helix</keyword>
<evidence type="ECO:0000256" key="7">
    <source>
        <dbReference type="SAM" id="MobiDB-lite"/>
    </source>
</evidence>
<dbReference type="InterPro" id="IPR050256">
    <property type="entry name" value="Glycosyltransferase_2"/>
</dbReference>
<keyword evidence="11" id="KW-1185">Reference proteome</keyword>
<dbReference type="PANTHER" id="PTHR48090">
    <property type="entry name" value="UNDECAPRENYL-PHOSPHATE 4-DEOXY-4-FORMAMIDO-L-ARABINOSE TRANSFERASE-RELATED"/>
    <property type="match status" value="1"/>
</dbReference>
<sequence length="341" mass="38773">MKKISVLIPCYNEEENVRPIAEAVIGTITRDCPAYDYELVFIDNDSSDRTRPILKELCTENYHIKAIFNARNFGQFNSPYYGMLQCTGDCVISMVADFQDPVEMIPKYVHEWEQGYKIVIGIKVGSKENPVMYFLRSCYYKMIRKLSDVEQIEHFTGSGLYDRDFINVLRTLEDPTPFLRGIVAELGYRRKEIPYIQPERRAGVTHNNFYRLYDAAMLSVTSYTKVGLRIATIFGSVCAAVSMLIAFIYLILKLTHWNDFPAGMAPMLLGMLFLGSVQLFFIGLVGEYILSINSRVMKRPLVVEEERINFGDAPADPSHGVAGKRLELGMPEETEKSGQNG</sequence>
<dbReference type="STRING" id="1526.SAMN02910262_01922"/>
<dbReference type="AlphaFoldDB" id="A0A1I0H6H9"/>
<dbReference type="Proteomes" id="UP000199820">
    <property type="component" value="Unassembled WGS sequence"/>
</dbReference>
<feature type="transmembrane region" description="Helical" evidence="8">
    <location>
        <begin position="264"/>
        <end position="290"/>
    </location>
</feature>
<dbReference type="GO" id="GO:0016757">
    <property type="term" value="F:glycosyltransferase activity"/>
    <property type="evidence" value="ECO:0007669"/>
    <property type="project" value="UniProtKB-KW"/>
</dbReference>
<evidence type="ECO:0000256" key="4">
    <source>
        <dbReference type="ARBA" id="ARBA00022692"/>
    </source>
</evidence>
<dbReference type="InterPro" id="IPR029044">
    <property type="entry name" value="Nucleotide-diphossugar_trans"/>
</dbReference>
<organism evidence="10 11">
    <name type="scientific">[Clostridium] aminophilum</name>
    <dbReference type="NCBI Taxonomy" id="1526"/>
    <lineage>
        <taxon>Bacteria</taxon>
        <taxon>Bacillati</taxon>
        <taxon>Bacillota</taxon>
        <taxon>Clostridia</taxon>
        <taxon>Lachnospirales</taxon>
        <taxon>Lachnospiraceae</taxon>
    </lineage>
</organism>
<evidence type="ECO:0000256" key="8">
    <source>
        <dbReference type="SAM" id="Phobius"/>
    </source>
</evidence>
<proteinExistence type="predicted"/>
<keyword evidence="2" id="KW-0328">Glycosyltransferase</keyword>
<dbReference type="InterPro" id="IPR001173">
    <property type="entry name" value="Glyco_trans_2-like"/>
</dbReference>
<dbReference type="OrthoDB" id="9807778at2"/>
<evidence type="ECO:0000256" key="3">
    <source>
        <dbReference type="ARBA" id="ARBA00022679"/>
    </source>
</evidence>
<evidence type="ECO:0000259" key="9">
    <source>
        <dbReference type="Pfam" id="PF00535"/>
    </source>
</evidence>
<evidence type="ECO:0000256" key="6">
    <source>
        <dbReference type="ARBA" id="ARBA00023136"/>
    </source>
</evidence>
<dbReference type="GO" id="GO:0005886">
    <property type="term" value="C:plasma membrane"/>
    <property type="evidence" value="ECO:0007669"/>
    <property type="project" value="TreeGrafter"/>
</dbReference>
<gene>
    <name evidence="10" type="ORF">SAMN04487771_104417</name>
</gene>
<evidence type="ECO:0000256" key="1">
    <source>
        <dbReference type="ARBA" id="ARBA00004141"/>
    </source>
</evidence>
<keyword evidence="4 8" id="KW-0812">Transmembrane</keyword>
<evidence type="ECO:0000256" key="5">
    <source>
        <dbReference type="ARBA" id="ARBA00022989"/>
    </source>
</evidence>
<dbReference type="EMBL" id="FOIL01000044">
    <property type="protein sequence ID" value="SET79194.1"/>
    <property type="molecule type" value="Genomic_DNA"/>
</dbReference>
<protein>
    <submittedName>
        <fullName evidence="10">Glycosyltransferase involved in cell wall bisynthesis</fullName>
    </submittedName>
</protein>
<accession>A0A1I0H6H9</accession>
<dbReference type="RefSeq" id="WP_074650112.1">
    <property type="nucleotide sequence ID" value="NZ_FOIL01000044.1"/>
</dbReference>
<evidence type="ECO:0000313" key="10">
    <source>
        <dbReference type="EMBL" id="SET79194.1"/>
    </source>
</evidence>
<comment type="subcellular location">
    <subcellularLocation>
        <location evidence="1">Membrane</location>
        <topology evidence="1">Multi-pass membrane protein</topology>
    </subcellularLocation>
</comment>
<evidence type="ECO:0000256" key="2">
    <source>
        <dbReference type="ARBA" id="ARBA00022676"/>
    </source>
</evidence>
<feature type="region of interest" description="Disordered" evidence="7">
    <location>
        <begin position="313"/>
        <end position="341"/>
    </location>
</feature>
<dbReference type="CDD" id="cd04187">
    <property type="entry name" value="DPM1_like_bac"/>
    <property type="match status" value="1"/>
</dbReference>
<reference evidence="11" key="1">
    <citation type="submission" date="2016-10" db="EMBL/GenBank/DDBJ databases">
        <authorList>
            <person name="Varghese N."/>
            <person name="Submissions S."/>
        </authorList>
    </citation>
    <scope>NUCLEOTIDE SEQUENCE [LARGE SCALE GENOMIC DNA]</scope>
    <source>
        <strain evidence="11">KH1P1</strain>
    </source>
</reference>